<evidence type="ECO:0000313" key="4">
    <source>
        <dbReference type="EMBL" id="KAJ8936977.1"/>
    </source>
</evidence>
<organism evidence="4 5">
    <name type="scientific">Aromia moschata</name>
    <dbReference type="NCBI Taxonomy" id="1265417"/>
    <lineage>
        <taxon>Eukaryota</taxon>
        <taxon>Metazoa</taxon>
        <taxon>Ecdysozoa</taxon>
        <taxon>Arthropoda</taxon>
        <taxon>Hexapoda</taxon>
        <taxon>Insecta</taxon>
        <taxon>Pterygota</taxon>
        <taxon>Neoptera</taxon>
        <taxon>Endopterygota</taxon>
        <taxon>Coleoptera</taxon>
        <taxon>Polyphaga</taxon>
        <taxon>Cucujiformia</taxon>
        <taxon>Chrysomeloidea</taxon>
        <taxon>Cerambycidae</taxon>
        <taxon>Cerambycinae</taxon>
        <taxon>Callichromatini</taxon>
        <taxon>Aromia</taxon>
    </lineage>
</organism>
<comment type="subcellular location">
    <subcellularLocation>
        <location evidence="1">Nucleus</location>
    </subcellularLocation>
</comment>
<dbReference type="InterPro" id="IPR050863">
    <property type="entry name" value="CenT-Element_Derived"/>
</dbReference>
<keyword evidence="5" id="KW-1185">Reference proteome</keyword>
<dbReference type="InterPro" id="IPR009057">
    <property type="entry name" value="Homeodomain-like_sf"/>
</dbReference>
<name>A0AAV8XD73_9CUCU</name>
<sequence length="291" mass="33675">MWRIDSAFHSTMTSILKKRDVLATTSSTAKWKRQRTCEFPQLEHCLLEWFTQCRLKNVPIEGPLLKEKATFFAEKLGISVFKASGGWLDKFKKGTASSCIKYALQAFVDDYKNCNLQIVLICEKMCDTLLISIKPNYAFELDELINDLASHMDSVIDKLISYYQQTIQFIILVFEGFEVHMAAIKFKPALVEVAAVISNMLNSLVEALTSLPRLNDKFHVAETNFKSYSQIIAEDQTCQHLQTLLNQEVRVNIEKVKEYMKIWEPFRDLWEVDKDKFIARYEKGKSKCNLI</sequence>
<keyword evidence="2" id="KW-0238">DNA-binding</keyword>
<dbReference type="SUPFAM" id="SSF46689">
    <property type="entry name" value="Homeodomain-like"/>
    <property type="match status" value="1"/>
</dbReference>
<evidence type="ECO:0000256" key="1">
    <source>
        <dbReference type="ARBA" id="ARBA00004123"/>
    </source>
</evidence>
<dbReference type="Gene3D" id="1.10.10.60">
    <property type="entry name" value="Homeodomain-like"/>
    <property type="match status" value="1"/>
</dbReference>
<dbReference type="Pfam" id="PF03221">
    <property type="entry name" value="HTH_Tnp_Tc5"/>
    <property type="match status" value="1"/>
</dbReference>
<evidence type="ECO:0000256" key="2">
    <source>
        <dbReference type="ARBA" id="ARBA00023125"/>
    </source>
</evidence>
<dbReference type="InterPro" id="IPR006600">
    <property type="entry name" value="HTH_CenpB_DNA-bd_dom"/>
</dbReference>
<dbReference type="AlphaFoldDB" id="A0AAV8XD73"/>
<gene>
    <name evidence="4" type="ORF">NQ318_015641</name>
</gene>
<dbReference type="GO" id="GO:0003677">
    <property type="term" value="F:DNA binding"/>
    <property type="evidence" value="ECO:0007669"/>
    <property type="project" value="UniProtKB-KW"/>
</dbReference>
<accession>A0AAV8XD73</accession>
<dbReference type="SMART" id="SM00674">
    <property type="entry name" value="CENPB"/>
    <property type="match status" value="1"/>
</dbReference>
<protein>
    <recommendedName>
        <fullName evidence="3">HTH CENPB-type domain-containing protein</fullName>
    </recommendedName>
</protein>
<feature type="domain" description="HTH CENPB-type" evidence="3">
    <location>
        <begin position="30"/>
        <end position="101"/>
    </location>
</feature>
<dbReference type="Proteomes" id="UP001162162">
    <property type="component" value="Unassembled WGS sequence"/>
</dbReference>
<comment type="caution">
    <text evidence="4">The sequence shown here is derived from an EMBL/GenBank/DDBJ whole genome shotgun (WGS) entry which is preliminary data.</text>
</comment>
<proteinExistence type="predicted"/>
<dbReference type="PROSITE" id="PS51253">
    <property type="entry name" value="HTH_CENPB"/>
    <property type="match status" value="1"/>
</dbReference>
<dbReference type="GO" id="GO:0005634">
    <property type="term" value="C:nucleus"/>
    <property type="evidence" value="ECO:0007669"/>
    <property type="project" value="UniProtKB-SubCell"/>
</dbReference>
<reference evidence="4" key="1">
    <citation type="journal article" date="2023" name="Insect Mol. Biol.">
        <title>Genome sequencing provides insights into the evolution of gene families encoding plant cell wall-degrading enzymes in longhorned beetles.</title>
        <authorList>
            <person name="Shin N.R."/>
            <person name="Okamura Y."/>
            <person name="Kirsch R."/>
            <person name="Pauchet Y."/>
        </authorList>
    </citation>
    <scope>NUCLEOTIDE SEQUENCE</scope>
    <source>
        <strain evidence="4">AMC_N1</strain>
    </source>
</reference>
<dbReference type="PANTHER" id="PTHR19303:SF73">
    <property type="entry name" value="PROTEIN PDC2"/>
    <property type="match status" value="1"/>
</dbReference>
<evidence type="ECO:0000259" key="3">
    <source>
        <dbReference type="PROSITE" id="PS51253"/>
    </source>
</evidence>
<evidence type="ECO:0000313" key="5">
    <source>
        <dbReference type="Proteomes" id="UP001162162"/>
    </source>
</evidence>
<dbReference type="EMBL" id="JAPWTK010000698">
    <property type="protein sequence ID" value="KAJ8936977.1"/>
    <property type="molecule type" value="Genomic_DNA"/>
</dbReference>
<dbReference type="PANTHER" id="PTHR19303">
    <property type="entry name" value="TRANSPOSON"/>
    <property type="match status" value="1"/>
</dbReference>